<feature type="transmembrane region" description="Helical" evidence="1">
    <location>
        <begin position="280"/>
        <end position="302"/>
    </location>
</feature>
<feature type="transmembrane region" description="Helical" evidence="1">
    <location>
        <begin position="160"/>
        <end position="177"/>
    </location>
</feature>
<evidence type="ECO:0000256" key="1">
    <source>
        <dbReference type="SAM" id="Phobius"/>
    </source>
</evidence>
<organism evidence="2 3">
    <name type="scientific">Enhygromyxa salina</name>
    <dbReference type="NCBI Taxonomy" id="215803"/>
    <lineage>
        <taxon>Bacteria</taxon>
        <taxon>Pseudomonadati</taxon>
        <taxon>Myxococcota</taxon>
        <taxon>Polyangia</taxon>
        <taxon>Nannocystales</taxon>
        <taxon>Nannocystaceae</taxon>
        <taxon>Enhygromyxa</taxon>
    </lineage>
</organism>
<gene>
    <name evidence="2" type="ORF">DB30_03948</name>
</gene>
<feature type="transmembrane region" description="Helical" evidence="1">
    <location>
        <begin position="184"/>
        <end position="203"/>
    </location>
</feature>
<evidence type="ECO:0000313" key="2">
    <source>
        <dbReference type="EMBL" id="KIG16964.1"/>
    </source>
</evidence>
<reference evidence="2 3" key="1">
    <citation type="submission" date="2014-12" db="EMBL/GenBank/DDBJ databases">
        <title>Genome assembly of Enhygromyxa salina DSM 15201.</title>
        <authorList>
            <person name="Sharma G."/>
            <person name="Subramanian S."/>
        </authorList>
    </citation>
    <scope>NUCLEOTIDE SEQUENCE [LARGE SCALE GENOMIC DNA]</scope>
    <source>
        <strain evidence="2 3">DSM 15201</strain>
    </source>
</reference>
<dbReference type="EMBL" id="JMCC02000030">
    <property type="protein sequence ID" value="KIG16964.1"/>
    <property type="molecule type" value="Genomic_DNA"/>
</dbReference>
<keyword evidence="1" id="KW-0812">Transmembrane</keyword>
<name>A0A0C1ZH55_9BACT</name>
<dbReference type="AlphaFoldDB" id="A0A0C1ZH55"/>
<protein>
    <submittedName>
        <fullName evidence="2">Uncharacterized protein</fullName>
    </submittedName>
</protein>
<comment type="caution">
    <text evidence="2">The sequence shown here is derived from an EMBL/GenBank/DDBJ whole genome shotgun (WGS) entry which is preliminary data.</text>
</comment>
<keyword evidence="1" id="KW-1133">Transmembrane helix</keyword>
<feature type="transmembrane region" description="Helical" evidence="1">
    <location>
        <begin position="45"/>
        <end position="69"/>
    </location>
</feature>
<evidence type="ECO:0000313" key="3">
    <source>
        <dbReference type="Proteomes" id="UP000031599"/>
    </source>
</evidence>
<feature type="transmembrane region" description="Helical" evidence="1">
    <location>
        <begin position="314"/>
        <end position="334"/>
    </location>
</feature>
<sequence>MAVVDRALSDPLERALAPIDRVRVRLLRATMPISSRLAGTRDLRVGVIGVSVVIVALLASLLAPLWMLALGPIVLGVPHLLADLRYCVVRPGWHRDRRLWLTAGVPLFAVGVGAPLEVGLLGVAASALVIDGGAARRIAVVAAALGLAVGARALGVTADLIFAHAHNFVAVGLWAAWRPREGKLHLAVLATFVLVSLGLTLGLGDFVWSAGLAAGIPAGLDARTHVATLAPTLHDPWALRVVLLYCFAQSVHYGVWLRLVPEDDRDRPTPRTFRASYRALCGELSPWVLGLFTLAAIGLAIWACVDLTQARTGYLRFARFHGVLELMAAGLLIVGGRRIISPPRATS</sequence>
<dbReference type="Proteomes" id="UP000031599">
    <property type="component" value="Unassembled WGS sequence"/>
</dbReference>
<feature type="transmembrane region" description="Helical" evidence="1">
    <location>
        <begin position="137"/>
        <end position="154"/>
    </location>
</feature>
<feature type="transmembrane region" description="Helical" evidence="1">
    <location>
        <begin position="107"/>
        <end position="130"/>
    </location>
</feature>
<accession>A0A0C1ZH55</accession>
<feature type="transmembrane region" description="Helical" evidence="1">
    <location>
        <begin position="237"/>
        <end position="259"/>
    </location>
</feature>
<keyword evidence="1" id="KW-0472">Membrane</keyword>
<proteinExistence type="predicted"/>